<dbReference type="Pfam" id="PF08032">
    <property type="entry name" value="SpoU_sub_bind"/>
    <property type="match status" value="1"/>
</dbReference>
<dbReference type="eggNOG" id="COG0566">
    <property type="taxonomic scope" value="Bacteria"/>
</dbReference>
<evidence type="ECO:0000313" key="5">
    <source>
        <dbReference type="EMBL" id="ABV34037.1"/>
    </source>
</evidence>
<dbReference type="FunFam" id="3.40.1280.10:FF:000008">
    <property type="entry name" value="Group 3 RNA methyltransferase TrmH"/>
    <property type="match status" value="1"/>
</dbReference>
<sequence length="233" mass="26236">MIVYGKSVLDEIVRIRYPVKKIYLRESNNEKFQEIEEILKKNGYHYIKTSAKHLEKLCGEEKNQGIVIDLDFNYADETYLDGDFIVLLDHIVDPHNLGAIIRTCVGAGVSAIVITKDRSAKITPAVVKVSAGTVFRIPVVIVTNIVYTIEKLKNKGYWVYGADMNGKNLYEEGFISPVAIVFGNEGEGLSRLVKERCDQLISIPMRSKIDSLNVSVSAGIILFEISRKCFMKR</sequence>
<proteinExistence type="inferred from homology"/>
<keyword evidence="3 5" id="KW-0808">Transferase</keyword>
<evidence type="ECO:0000259" key="4">
    <source>
        <dbReference type="SMART" id="SM00967"/>
    </source>
</evidence>
<reference evidence="5 6" key="2">
    <citation type="journal article" date="2009" name="Proc. Natl. Acad. Sci. U.S.A.">
        <title>On the chimeric nature, thermophilic origin, and phylogenetic placement of the Thermotogales.</title>
        <authorList>
            <person name="Zhaxybayeva O."/>
            <person name="Swithers K.S."/>
            <person name="Lapierre P."/>
            <person name="Fournier G.P."/>
            <person name="Bickhart D.M."/>
            <person name="DeBoy R.T."/>
            <person name="Nelson K.E."/>
            <person name="Nesbo C.L."/>
            <person name="Doolittle W.F."/>
            <person name="Gogarten J.P."/>
            <person name="Noll K.M."/>
        </authorList>
    </citation>
    <scope>NUCLEOTIDE SEQUENCE [LARGE SCALE GENOMIC DNA]</scope>
    <source>
        <strain evidence="6">ATCC BAA-301 / DSM 14385 / NBRC 107922 / TMO</strain>
    </source>
</reference>
<dbReference type="KEGG" id="tle:Tlet_1481"/>
<dbReference type="SMART" id="SM00967">
    <property type="entry name" value="SpoU_sub_bind"/>
    <property type="match status" value="1"/>
</dbReference>
<comment type="similarity">
    <text evidence="1">Belongs to the class IV-like SAM-binding methyltransferase superfamily. RNA methyltransferase TrmH family.</text>
</comment>
<dbReference type="GO" id="GO:0008173">
    <property type="term" value="F:RNA methyltransferase activity"/>
    <property type="evidence" value="ECO:0007669"/>
    <property type="project" value="InterPro"/>
</dbReference>
<dbReference type="Proteomes" id="UP000002016">
    <property type="component" value="Chromosome"/>
</dbReference>
<reference evidence="5 6" key="1">
    <citation type="submission" date="2007-08" db="EMBL/GenBank/DDBJ databases">
        <title>Complete sequence of Thermotoga lettingae TMO.</title>
        <authorList>
            <consortium name="US DOE Joint Genome Institute"/>
            <person name="Copeland A."/>
            <person name="Lucas S."/>
            <person name="Lapidus A."/>
            <person name="Barry K."/>
            <person name="Glavina del Rio T."/>
            <person name="Dalin E."/>
            <person name="Tice H."/>
            <person name="Pitluck S."/>
            <person name="Foster B."/>
            <person name="Bruce D."/>
            <person name="Schmutz J."/>
            <person name="Larimer F."/>
            <person name="Land M."/>
            <person name="Hauser L."/>
            <person name="Kyrpides N."/>
            <person name="Mikhailova N."/>
            <person name="Nelson K."/>
            <person name="Gogarten J.P."/>
            <person name="Noll K."/>
            <person name="Richardson P."/>
        </authorList>
    </citation>
    <scope>NUCLEOTIDE SEQUENCE [LARGE SCALE GENOMIC DNA]</scope>
    <source>
        <strain evidence="6">ATCC BAA-301 / DSM 14385 / NBRC 107922 / TMO</strain>
    </source>
</reference>
<dbReference type="HOGENOM" id="CLU_021322_0_1_0"/>
<dbReference type="AlphaFoldDB" id="A8F7A3"/>
<dbReference type="OrthoDB" id="9794400at2"/>
<dbReference type="GO" id="GO:0005829">
    <property type="term" value="C:cytosol"/>
    <property type="evidence" value="ECO:0007669"/>
    <property type="project" value="TreeGrafter"/>
</dbReference>
<organism evidence="5 6">
    <name type="scientific">Pseudothermotoga lettingae (strain ATCC BAA-301 / DSM 14385 / NBRC 107922 / TMO)</name>
    <name type="common">Thermotoga lettingae</name>
    <dbReference type="NCBI Taxonomy" id="416591"/>
    <lineage>
        <taxon>Bacteria</taxon>
        <taxon>Thermotogati</taxon>
        <taxon>Thermotogota</taxon>
        <taxon>Thermotogae</taxon>
        <taxon>Thermotogales</taxon>
        <taxon>Thermotogaceae</taxon>
        <taxon>Pseudothermotoga</taxon>
    </lineage>
</organism>
<dbReference type="PANTHER" id="PTHR46429:SF1">
    <property type="entry name" value="23S RRNA (GUANOSINE-2'-O-)-METHYLTRANSFERASE RLMB"/>
    <property type="match status" value="1"/>
</dbReference>
<dbReference type="NCBIfam" id="TIGR00186">
    <property type="entry name" value="rRNA_methyl_3"/>
    <property type="match status" value="1"/>
</dbReference>
<dbReference type="EMBL" id="CP000812">
    <property type="protein sequence ID" value="ABV34037.1"/>
    <property type="molecule type" value="Genomic_DNA"/>
</dbReference>
<dbReference type="InterPro" id="IPR029026">
    <property type="entry name" value="tRNA_m1G_MTases_N"/>
</dbReference>
<dbReference type="Gene3D" id="3.30.1330.30">
    <property type="match status" value="1"/>
</dbReference>
<dbReference type="InterPro" id="IPR004441">
    <property type="entry name" value="rRNA_MeTrfase_TrmH"/>
</dbReference>
<dbReference type="STRING" id="416591.Tlet_1481"/>
<dbReference type="CDD" id="cd18103">
    <property type="entry name" value="SpoU-like_RlmB"/>
    <property type="match status" value="1"/>
</dbReference>
<dbReference type="Pfam" id="PF00588">
    <property type="entry name" value="SpoU_methylase"/>
    <property type="match status" value="1"/>
</dbReference>
<keyword evidence="2 5" id="KW-0489">Methyltransferase</keyword>
<dbReference type="InterPro" id="IPR013123">
    <property type="entry name" value="SpoU_subst-bd"/>
</dbReference>
<keyword evidence="6" id="KW-1185">Reference proteome</keyword>
<evidence type="ECO:0000256" key="3">
    <source>
        <dbReference type="ARBA" id="ARBA00022679"/>
    </source>
</evidence>
<dbReference type="RefSeq" id="WP_012003513.1">
    <property type="nucleotide sequence ID" value="NC_009828.1"/>
</dbReference>
<evidence type="ECO:0000256" key="1">
    <source>
        <dbReference type="ARBA" id="ARBA00007228"/>
    </source>
</evidence>
<dbReference type="Gene3D" id="3.40.1280.10">
    <property type="match status" value="1"/>
</dbReference>
<gene>
    <name evidence="5" type="ordered locus">Tlet_1481</name>
</gene>
<dbReference type="InterPro" id="IPR029064">
    <property type="entry name" value="Ribosomal_eL30-like_sf"/>
</dbReference>
<accession>A8F7A3</accession>
<name>A8F7A3_PSELT</name>
<dbReference type="GO" id="GO:0003723">
    <property type="term" value="F:RNA binding"/>
    <property type="evidence" value="ECO:0007669"/>
    <property type="project" value="InterPro"/>
</dbReference>
<dbReference type="SUPFAM" id="SSF55315">
    <property type="entry name" value="L30e-like"/>
    <property type="match status" value="1"/>
</dbReference>
<dbReference type="InterPro" id="IPR001537">
    <property type="entry name" value="SpoU_MeTrfase"/>
</dbReference>
<evidence type="ECO:0000313" key="6">
    <source>
        <dbReference type="Proteomes" id="UP000002016"/>
    </source>
</evidence>
<dbReference type="SUPFAM" id="SSF75217">
    <property type="entry name" value="alpha/beta knot"/>
    <property type="match status" value="1"/>
</dbReference>
<protein>
    <submittedName>
        <fullName evidence="5">RNA methyltransferase, TrmH family, group 3</fullName>
    </submittedName>
</protein>
<dbReference type="GO" id="GO:0006396">
    <property type="term" value="P:RNA processing"/>
    <property type="evidence" value="ECO:0007669"/>
    <property type="project" value="InterPro"/>
</dbReference>
<dbReference type="InterPro" id="IPR029028">
    <property type="entry name" value="Alpha/beta_knot_MTases"/>
</dbReference>
<dbReference type="PANTHER" id="PTHR46429">
    <property type="entry name" value="23S RRNA (GUANOSINE-2'-O-)-METHYLTRANSFERASE RLMB"/>
    <property type="match status" value="1"/>
</dbReference>
<dbReference type="GO" id="GO:0032259">
    <property type="term" value="P:methylation"/>
    <property type="evidence" value="ECO:0007669"/>
    <property type="project" value="UniProtKB-KW"/>
</dbReference>
<evidence type="ECO:0000256" key="2">
    <source>
        <dbReference type="ARBA" id="ARBA00022603"/>
    </source>
</evidence>
<feature type="domain" description="RNA 2-O ribose methyltransferase substrate binding" evidence="4">
    <location>
        <begin position="2"/>
        <end position="75"/>
    </location>
</feature>